<dbReference type="EMBL" id="ATDP01000089">
    <property type="protein sequence ID" value="EQB14911.1"/>
    <property type="molecule type" value="Genomic_DNA"/>
</dbReference>
<dbReference type="Proteomes" id="UP000015531">
    <property type="component" value="Unassembled WGS sequence"/>
</dbReference>
<dbReference type="PATRIC" id="fig|1331060.3.peg.2300"/>
<gene>
    <name evidence="1" type="ORF">RLDS_12130</name>
</gene>
<sequence>MVFDAAVHTGGVNHASPAAMRLGTMENNA</sequence>
<accession>T0HEZ4</accession>
<dbReference type="AlphaFoldDB" id="T0HEZ4"/>
<organism evidence="1 2">
    <name type="scientific">Sphingobium lactosutens DS20</name>
    <dbReference type="NCBI Taxonomy" id="1331060"/>
    <lineage>
        <taxon>Bacteria</taxon>
        <taxon>Pseudomonadati</taxon>
        <taxon>Pseudomonadota</taxon>
        <taxon>Alphaproteobacteria</taxon>
        <taxon>Sphingomonadales</taxon>
        <taxon>Sphingomonadaceae</taxon>
        <taxon>Sphingobium</taxon>
    </lineage>
</organism>
<comment type="caution">
    <text evidence="1">The sequence shown here is derived from an EMBL/GenBank/DDBJ whole genome shotgun (WGS) entry which is preliminary data.</text>
</comment>
<evidence type="ECO:0000313" key="1">
    <source>
        <dbReference type="EMBL" id="EQB14911.1"/>
    </source>
</evidence>
<keyword evidence="2" id="KW-1185">Reference proteome</keyword>
<reference evidence="1 2" key="1">
    <citation type="journal article" date="2013" name="Genome Announc.">
        <title>Draft Genome Sequence of Sphingobium lactosutens Strain DS20T, Isolated from a Hexachlorocyclohexane Dumpsite.</title>
        <authorList>
            <person name="Kumar R."/>
            <person name="Dwivedi V."/>
            <person name="Negi V."/>
            <person name="Khurana J.P."/>
            <person name="Lal R."/>
        </authorList>
    </citation>
    <scope>NUCLEOTIDE SEQUENCE [LARGE SCALE GENOMIC DNA]</scope>
    <source>
        <strain evidence="1 2">DS20</strain>
    </source>
</reference>
<name>T0HEZ4_9SPHN</name>
<evidence type="ECO:0000313" key="2">
    <source>
        <dbReference type="Proteomes" id="UP000015531"/>
    </source>
</evidence>
<proteinExistence type="predicted"/>
<protein>
    <submittedName>
        <fullName evidence="1">Uncharacterized protein</fullName>
    </submittedName>
</protein>